<evidence type="ECO:0000259" key="5">
    <source>
        <dbReference type="Pfam" id="PF01485"/>
    </source>
</evidence>
<dbReference type="CDD" id="cd22584">
    <property type="entry name" value="Rcat_RBR_unk"/>
    <property type="match status" value="1"/>
</dbReference>
<evidence type="ECO:0000313" key="7">
    <source>
        <dbReference type="Proteomes" id="UP000689195"/>
    </source>
</evidence>
<evidence type="ECO:0000256" key="4">
    <source>
        <dbReference type="ARBA" id="ARBA00022833"/>
    </source>
</evidence>
<gene>
    <name evidence="6" type="ORF">PPENT_87.1.T1680003</name>
</gene>
<dbReference type="Proteomes" id="UP000689195">
    <property type="component" value="Unassembled WGS sequence"/>
</dbReference>
<dbReference type="AlphaFoldDB" id="A0A8S1YLS1"/>
<sequence>MIEIEQIVDLISQNFDKKNEQDFIMDIFILGSVFKQNKIENYEFFQYFLNQILNVRQQVNLQIISNNRIKKLYNEYYNSNEDIIQLYQQLEMEIYDEPSKIKVKQMEKDGKQNNILQNFQQNQIDFNLKQKSIKKQNDKVKDLLLESNQLGFKEHKLKNNKIKQYVETHNDEYSCCPVCLKTYCLSCKTEYHHNLTCAEYLKNQKQQELDAVYQQNQFTNNLNKLQQNQQQMISFQNPQFPNLQNQFQNLATEKNQFIKSNNYPNFHLNSYTNQYIPPQQQLQFVNFQPLQPALQNPIEKQQQFVNFQPLQPALQNPIEKQQQFMNYQFFGSTDLQQVQLPPLNYNILLSEKNKYSYFNQQNHIETKNNGLNQQQLDDKFLNLMMISKYKQCPQCKTWVEKISGCDHMTCRCKFQFCYACGGIYQKCACLKSRNQPQI</sequence>
<keyword evidence="3" id="KW-0833">Ubl conjugation pathway</keyword>
<proteinExistence type="predicted"/>
<evidence type="ECO:0000256" key="2">
    <source>
        <dbReference type="ARBA" id="ARBA00022771"/>
    </source>
</evidence>
<dbReference type="GO" id="GO:0016567">
    <property type="term" value="P:protein ubiquitination"/>
    <property type="evidence" value="ECO:0007669"/>
    <property type="project" value="InterPro"/>
</dbReference>
<dbReference type="EMBL" id="CAJJDO010000168">
    <property type="protein sequence ID" value="CAD8212372.1"/>
    <property type="molecule type" value="Genomic_DNA"/>
</dbReference>
<protein>
    <recommendedName>
        <fullName evidence="5">IBR domain-containing protein</fullName>
    </recommendedName>
</protein>
<dbReference type="OrthoDB" id="10009520at2759"/>
<name>A0A8S1YLS1_9CILI</name>
<comment type="caution">
    <text evidence="6">The sequence shown here is derived from an EMBL/GenBank/DDBJ whole genome shotgun (WGS) entry which is preliminary data.</text>
</comment>
<reference evidence="6" key="1">
    <citation type="submission" date="2021-01" db="EMBL/GenBank/DDBJ databases">
        <authorList>
            <consortium name="Genoscope - CEA"/>
            <person name="William W."/>
        </authorList>
    </citation>
    <scope>NUCLEOTIDE SEQUENCE</scope>
</reference>
<evidence type="ECO:0000256" key="3">
    <source>
        <dbReference type="ARBA" id="ARBA00022786"/>
    </source>
</evidence>
<organism evidence="6 7">
    <name type="scientific">Paramecium pentaurelia</name>
    <dbReference type="NCBI Taxonomy" id="43138"/>
    <lineage>
        <taxon>Eukaryota</taxon>
        <taxon>Sar</taxon>
        <taxon>Alveolata</taxon>
        <taxon>Ciliophora</taxon>
        <taxon>Intramacronucleata</taxon>
        <taxon>Oligohymenophorea</taxon>
        <taxon>Peniculida</taxon>
        <taxon>Parameciidae</taxon>
        <taxon>Paramecium</taxon>
    </lineage>
</organism>
<accession>A0A8S1YLS1</accession>
<feature type="domain" description="IBR" evidence="5">
    <location>
        <begin position="386"/>
        <end position="425"/>
    </location>
</feature>
<dbReference type="InterPro" id="IPR002867">
    <property type="entry name" value="IBR_dom"/>
</dbReference>
<keyword evidence="2" id="KW-0863">Zinc-finger</keyword>
<dbReference type="GO" id="GO:0004842">
    <property type="term" value="F:ubiquitin-protein transferase activity"/>
    <property type="evidence" value="ECO:0007669"/>
    <property type="project" value="InterPro"/>
</dbReference>
<keyword evidence="7" id="KW-1185">Reference proteome</keyword>
<dbReference type="InterPro" id="IPR031127">
    <property type="entry name" value="E3_UB_ligase_RBR"/>
</dbReference>
<dbReference type="PANTHER" id="PTHR11685">
    <property type="entry name" value="RBR FAMILY RING FINGER AND IBR DOMAIN-CONTAINING"/>
    <property type="match status" value="1"/>
</dbReference>
<dbReference type="Pfam" id="PF01485">
    <property type="entry name" value="IBR"/>
    <property type="match status" value="1"/>
</dbReference>
<keyword evidence="1" id="KW-0479">Metal-binding</keyword>
<keyword evidence="4" id="KW-0862">Zinc</keyword>
<evidence type="ECO:0000313" key="6">
    <source>
        <dbReference type="EMBL" id="CAD8212372.1"/>
    </source>
</evidence>
<evidence type="ECO:0000256" key="1">
    <source>
        <dbReference type="ARBA" id="ARBA00022723"/>
    </source>
</evidence>
<dbReference type="GO" id="GO:0008270">
    <property type="term" value="F:zinc ion binding"/>
    <property type="evidence" value="ECO:0007669"/>
    <property type="project" value="UniProtKB-KW"/>
</dbReference>